<keyword evidence="2" id="KW-0805">Transcription regulation</keyword>
<evidence type="ECO:0000256" key="1">
    <source>
        <dbReference type="ARBA" id="ARBA00004123"/>
    </source>
</evidence>
<organism evidence="8 9">
    <name type="scientific">Penicillium thymicola</name>
    <dbReference type="NCBI Taxonomy" id="293382"/>
    <lineage>
        <taxon>Eukaryota</taxon>
        <taxon>Fungi</taxon>
        <taxon>Dikarya</taxon>
        <taxon>Ascomycota</taxon>
        <taxon>Pezizomycotina</taxon>
        <taxon>Eurotiomycetes</taxon>
        <taxon>Eurotiomycetidae</taxon>
        <taxon>Eurotiales</taxon>
        <taxon>Aspergillaceae</taxon>
        <taxon>Penicillium</taxon>
    </lineage>
</organism>
<dbReference type="Pfam" id="PF11787">
    <property type="entry name" value="Aft1_HRR"/>
    <property type="match status" value="1"/>
</dbReference>
<dbReference type="AlphaFoldDB" id="A0AAI9THW0"/>
<dbReference type="GO" id="GO:0003700">
    <property type="term" value="F:DNA-binding transcription factor activity"/>
    <property type="evidence" value="ECO:0007669"/>
    <property type="project" value="InterPro"/>
</dbReference>
<dbReference type="InterPro" id="IPR046347">
    <property type="entry name" value="bZIP_sf"/>
</dbReference>
<comment type="subcellular location">
    <subcellularLocation>
        <location evidence="1">Nucleus</location>
    </subcellularLocation>
</comment>
<name>A0AAI9THW0_PENTH</name>
<dbReference type="InterPro" id="IPR021756">
    <property type="entry name" value="TF_Aft1_HRR"/>
</dbReference>
<evidence type="ECO:0000256" key="4">
    <source>
        <dbReference type="ARBA" id="ARBA00023163"/>
    </source>
</evidence>
<feature type="compositionally biased region" description="Polar residues" evidence="6">
    <location>
        <begin position="206"/>
        <end position="222"/>
    </location>
</feature>
<keyword evidence="5" id="KW-0539">Nucleus</keyword>
<accession>A0AAI9THW0</accession>
<reference evidence="8" key="2">
    <citation type="journal article" date="2016" name="Fungal Biol.">
        <title>Ochratoxin A production by Penicillium thymicola.</title>
        <authorList>
            <person name="Nguyen H.D.T."/>
            <person name="McMullin D.R."/>
            <person name="Ponomareva E."/>
            <person name="Riley R."/>
            <person name="Pomraning K.R."/>
            <person name="Baker S.E."/>
            <person name="Seifert K.A."/>
        </authorList>
    </citation>
    <scope>NUCLEOTIDE SEQUENCE</scope>
    <source>
        <strain evidence="8">DAOM 180753</strain>
    </source>
</reference>
<dbReference type="Gene3D" id="1.20.5.170">
    <property type="match status" value="1"/>
</dbReference>
<dbReference type="EMBL" id="LACB01000180">
    <property type="protein sequence ID" value="KAJ9487008.1"/>
    <property type="molecule type" value="Genomic_DNA"/>
</dbReference>
<proteinExistence type="predicted"/>
<dbReference type="Pfam" id="PF11786">
    <property type="entry name" value="Aft1_HRA"/>
    <property type="match status" value="1"/>
</dbReference>
<feature type="region of interest" description="Disordered" evidence="6">
    <location>
        <begin position="1"/>
        <end position="241"/>
    </location>
</feature>
<evidence type="ECO:0000256" key="5">
    <source>
        <dbReference type="ARBA" id="ARBA00023242"/>
    </source>
</evidence>
<keyword evidence="9" id="KW-1185">Reference proteome</keyword>
<feature type="compositionally biased region" description="Polar residues" evidence="6">
    <location>
        <begin position="256"/>
        <end position="269"/>
    </location>
</feature>
<evidence type="ECO:0000256" key="3">
    <source>
        <dbReference type="ARBA" id="ARBA00023125"/>
    </source>
</evidence>
<dbReference type="InterPro" id="IPR004827">
    <property type="entry name" value="bZIP"/>
</dbReference>
<evidence type="ECO:0000259" key="7">
    <source>
        <dbReference type="PROSITE" id="PS50217"/>
    </source>
</evidence>
<dbReference type="GO" id="GO:0003677">
    <property type="term" value="F:DNA binding"/>
    <property type="evidence" value="ECO:0007669"/>
    <property type="project" value="UniProtKB-KW"/>
</dbReference>
<dbReference type="InterPro" id="IPR020956">
    <property type="entry name" value="TF_Aft1_OSM"/>
</dbReference>
<dbReference type="GO" id="GO:0005634">
    <property type="term" value="C:nucleus"/>
    <property type="evidence" value="ECO:0007669"/>
    <property type="project" value="UniProtKB-SubCell"/>
</dbReference>
<dbReference type="SUPFAM" id="SSF57959">
    <property type="entry name" value="Leucine zipper domain"/>
    <property type="match status" value="1"/>
</dbReference>
<dbReference type="InterPro" id="IPR021755">
    <property type="entry name" value="TF_Aft1_HRA"/>
</dbReference>
<evidence type="ECO:0000313" key="9">
    <source>
        <dbReference type="Proteomes" id="UP001227192"/>
    </source>
</evidence>
<feature type="domain" description="BZIP" evidence="7">
    <location>
        <begin position="363"/>
        <end position="426"/>
    </location>
</feature>
<evidence type="ECO:0000256" key="2">
    <source>
        <dbReference type="ARBA" id="ARBA00023015"/>
    </source>
</evidence>
<dbReference type="FunFam" id="1.20.5.170:FF:000053">
    <property type="entry name" value="BZIP transcription factor AtfA"/>
    <property type="match status" value="1"/>
</dbReference>
<feature type="compositionally biased region" description="Basic and acidic residues" evidence="6">
    <location>
        <begin position="229"/>
        <end position="241"/>
    </location>
</feature>
<keyword evidence="4" id="KW-0804">Transcription</keyword>
<keyword evidence="3" id="KW-0238">DNA-binding</keyword>
<dbReference type="PROSITE" id="PS50217">
    <property type="entry name" value="BZIP"/>
    <property type="match status" value="1"/>
</dbReference>
<reference evidence="8" key="1">
    <citation type="submission" date="2015-06" db="EMBL/GenBank/DDBJ databases">
        <authorList>
            <person name="Nguyen H."/>
        </authorList>
    </citation>
    <scope>NUCLEOTIDE SEQUENCE</scope>
    <source>
        <strain evidence="8">DAOM 180753</strain>
    </source>
</reference>
<dbReference type="Pfam" id="PF00170">
    <property type="entry name" value="bZIP_1"/>
    <property type="match status" value="1"/>
</dbReference>
<evidence type="ECO:0000313" key="8">
    <source>
        <dbReference type="EMBL" id="KAJ9487008.1"/>
    </source>
</evidence>
<dbReference type="CDD" id="cd14687">
    <property type="entry name" value="bZIP_ATF2"/>
    <property type="match status" value="1"/>
</dbReference>
<feature type="compositionally biased region" description="Polar residues" evidence="6">
    <location>
        <begin position="110"/>
        <end position="124"/>
    </location>
</feature>
<dbReference type="Pfam" id="PF11785">
    <property type="entry name" value="Aft1_OSA"/>
    <property type="match status" value="1"/>
</dbReference>
<feature type="compositionally biased region" description="Acidic residues" evidence="6">
    <location>
        <begin position="338"/>
        <end position="349"/>
    </location>
</feature>
<evidence type="ECO:0000256" key="6">
    <source>
        <dbReference type="SAM" id="MobiDB-lite"/>
    </source>
</evidence>
<feature type="compositionally biased region" description="Polar residues" evidence="6">
    <location>
        <begin position="278"/>
        <end position="288"/>
    </location>
</feature>
<dbReference type="Proteomes" id="UP001227192">
    <property type="component" value="Unassembled WGS sequence"/>
</dbReference>
<feature type="region of interest" description="Disordered" evidence="6">
    <location>
        <begin position="255"/>
        <end position="354"/>
    </location>
</feature>
<gene>
    <name evidence="8" type="ORF">VN97_g6320</name>
</gene>
<sequence>MSAAVASAVSTLRSNMSSPMDSKKEKEDSQAASSQKDQKSNVEPQTSLAPPPRPGAPTASDTPDYFNSMHNPFSLEPNPFEQSFGGNPADTPGKSLLPSVAALTSPALPGTTSTTGYNWNNSLRSGPLSPAMLPGPTGPNDYFDSIGRGFPTPNESSLRTGLTPGGGGSMFPAPSPNSQALLQQLQNGGATPSTIDFHRTALAAKKNNSNAPTSNPNEQEQAAANMDVKPARPADFTQHDAADAANGLFMLAKGGQANNAPMNHAQMPTDTRAAARRVSQNTNGTSVGDASDHEPTKPTKGKGKKNAPKAPAANNRRKAEDAPKGSNKRTKANMEMPSDMDDEDEDDDDMKQFPMDTKKMTDEEKRRNFLERNRVAALKCRQRKKQWLANLQNKVELFTSENDVLTSTVTQLREEIVNLKTLLLAHKDCPVSQAQGLGPLMMNGMSAGYDHHGYNMPPNMGMQPGGIPTQGMRR</sequence>
<feature type="compositionally biased region" description="Polar residues" evidence="6">
    <location>
        <begin position="8"/>
        <end position="20"/>
    </location>
</feature>
<protein>
    <recommendedName>
        <fullName evidence="7">BZIP domain-containing protein</fullName>
    </recommendedName>
</protein>
<feature type="compositionally biased region" description="Low complexity" evidence="6">
    <location>
        <begin position="176"/>
        <end position="190"/>
    </location>
</feature>
<dbReference type="PANTHER" id="PTHR19304">
    <property type="entry name" value="CYCLIC-AMP RESPONSE ELEMENT BINDING PROTEIN"/>
    <property type="match status" value="1"/>
</dbReference>
<dbReference type="SMART" id="SM00338">
    <property type="entry name" value="BRLZ"/>
    <property type="match status" value="1"/>
</dbReference>
<dbReference type="InterPro" id="IPR051027">
    <property type="entry name" value="bZIP_transcription_factors"/>
</dbReference>
<comment type="caution">
    <text evidence="8">The sequence shown here is derived from an EMBL/GenBank/DDBJ whole genome shotgun (WGS) entry which is preliminary data.</text>
</comment>